<evidence type="ECO:0000259" key="1">
    <source>
        <dbReference type="PROSITE" id="PS51819"/>
    </source>
</evidence>
<evidence type="ECO:0000313" key="2">
    <source>
        <dbReference type="EMBL" id="MBH0779534.1"/>
    </source>
</evidence>
<proteinExistence type="predicted"/>
<keyword evidence="3" id="KW-1185">Reference proteome</keyword>
<dbReference type="Proteomes" id="UP000655751">
    <property type="component" value="Unassembled WGS sequence"/>
</dbReference>
<dbReference type="PROSITE" id="PS51819">
    <property type="entry name" value="VOC"/>
    <property type="match status" value="1"/>
</dbReference>
<dbReference type="AlphaFoldDB" id="A0A931IDQ5"/>
<dbReference type="InterPro" id="IPR037523">
    <property type="entry name" value="VOC_core"/>
</dbReference>
<accession>A0A931IDQ5</accession>
<dbReference type="SUPFAM" id="SSF54593">
    <property type="entry name" value="Glyoxalase/Bleomycin resistance protein/Dihydroxybiphenyl dioxygenase"/>
    <property type="match status" value="1"/>
</dbReference>
<organism evidence="2 3">
    <name type="scientific">Nocardia bovistercoris</name>
    <dbReference type="NCBI Taxonomy" id="2785916"/>
    <lineage>
        <taxon>Bacteria</taxon>
        <taxon>Bacillati</taxon>
        <taxon>Actinomycetota</taxon>
        <taxon>Actinomycetes</taxon>
        <taxon>Mycobacteriales</taxon>
        <taxon>Nocardiaceae</taxon>
        <taxon>Nocardia</taxon>
    </lineage>
</organism>
<feature type="domain" description="VOC" evidence="1">
    <location>
        <begin position="16"/>
        <end position="142"/>
    </location>
</feature>
<dbReference type="Pfam" id="PF13669">
    <property type="entry name" value="Glyoxalase_4"/>
    <property type="match status" value="1"/>
</dbReference>
<sequence length="276" mass="30267">MTEPSTPRPESPNPPILDHLAIGVQNWSDAYDRFVHHLGGRWALGGPSGDFAPFQLSYGPGMRIEFIAPTAPDGFMTRFLLRHGPAPHHLTFKVSALGEVVDDLTRSGFDMFADRPDTPVFREMFVHPKHSGLGTLLQLVERDDEFIARVAPRDSGRPVDFPIPAVEAKQPALFGLTVSDLPRIRDLLAKALRGTVAYDGDGWFVATWGPGRSILVRGAEAAPLDPRLWADTAPLGVAFVLFAPVTLTATDLLHRFGDPVRLPHDPRTGIPVWLLP</sequence>
<gene>
    <name evidence="2" type="ORF">IT779_25010</name>
</gene>
<dbReference type="Gene3D" id="3.10.180.10">
    <property type="entry name" value="2,3-Dihydroxybiphenyl 1,2-Dioxygenase, domain 1"/>
    <property type="match status" value="1"/>
</dbReference>
<name>A0A931IDQ5_9NOCA</name>
<dbReference type="EMBL" id="JADMLG010000011">
    <property type="protein sequence ID" value="MBH0779534.1"/>
    <property type="molecule type" value="Genomic_DNA"/>
</dbReference>
<comment type="caution">
    <text evidence="2">The sequence shown here is derived from an EMBL/GenBank/DDBJ whole genome shotgun (WGS) entry which is preliminary data.</text>
</comment>
<protein>
    <submittedName>
        <fullName evidence="2">VOC family protein</fullName>
    </submittedName>
</protein>
<dbReference type="RefSeq" id="WP_196151845.1">
    <property type="nucleotide sequence ID" value="NZ_JADMLG010000011.1"/>
</dbReference>
<evidence type="ECO:0000313" key="3">
    <source>
        <dbReference type="Proteomes" id="UP000655751"/>
    </source>
</evidence>
<reference evidence="2" key="1">
    <citation type="submission" date="2020-11" db="EMBL/GenBank/DDBJ databases">
        <title>Nocardia NEAU-351.nov., a novel actinomycete isolated from the cow dung.</title>
        <authorList>
            <person name="Zhang X."/>
        </authorList>
    </citation>
    <scope>NUCLEOTIDE SEQUENCE</scope>
    <source>
        <strain evidence="2">NEAU-351</strain>
    </source>
</reference>
<dbReference type="InterPro" id="IPR029068">
    <property type="entry name" value="Glyas_Bleomycin-R_OHBP_Dase"/>
</dbReference>